<accession>A0A6J5KTB6</accession>
<organism evidence="1">
    <name type="scientific">uncultured Caudovirales phage</name>
    <dbReference type="NCBI Taxonomy" id="2100421"/>
    <lineage>
        <taxon>Viruses</taxon>
        <taxon>Duplodnaviria</taxon>
        <taxon>Heunggongvirae</taxon>
        <taxon>Uroviricota</taxon>
        <taxon>Caudoviricetes</taxon>
        <taxon>Peduoviridae</taxon>
        <taxon>Maltschvirus</taxon>
        <taxon>Maltschvirus maltsch</taxon>
    </lineage>
</organism>
<protein>
    <submittedName>
        <fullName evidence="1">Uncharacterized protein</fullName>
    </submittedName>
</protein>
<reference evidence="1" key="1">
    <citation type="submission" date="2020-04" db="EMBL/GenBank/DDBJ databases">
        <authorList>
            <person name="Chiriac C."/>
            <person name="Salcher M."/>
            <person name="Ghai R."/>
            <person name="Kavagutti S V."/>
        </authorList>
    </citation>
    <scope>NUCLEOTIDE SEQUENCE</scope>
</reference>
<proteinExistence type="predicted"/>
<dbReference type="EMBL" id="LR796168">
    <property type="protein sequence ID" value="CAB4123310.1"/>
    <property type="molecule type" value="Genomic_DNA"/>
</dbReference>
<sequence>MNQLTEDFEEWAPLLLHLVECNRLKVENEQLRNQIKHLESQVYGGTTK</sequence>
<gene>
    <name evidence="1" type="ORF">UFOVP41_21</name>
</gene>
<name>A0A6J5KTB6_9CAUD</name>
<evidence type="ECO:0000313" key="1">
    <source>
        <dbReference type="EMBL" id="CAB4123310.1"/>
    </source>
</evidence>